<accession>A0ABQ6INY7</accession>
<name>A0ABQ6INY7_9MICO</name>
<evidence type="ECO:0000313" key="2">
    <source>
        <dbReference type="EMBL" id="GMA39609.1"/>
    </source>
</evidence>
<proteinExistence type="predicted"/>
<dbReference type="Proteomes" id="UP001157126">
    <property type="component" value="Unassembled WGS sequence"/>
</dbReference>
<protein>
    <submittedName>
        <fullName evidence="2">Uncharacterized protein</fullName>
    </submittedName>
</protein>
<gene>
    <name evidence="2" type="ORF">GCM10025883_16540</name>
</gene>
<organism evidence="2 3">
    <name type="scientific">Mobilicoccus caccae</name>
    <dbReference type="NCBI Taxonomy" id="1859295"/>
    <lineage>
        <taxon>Bacteria</taxon>
        <taxon>Bacillati</taxon>
        <taxon>Actinomycetota</taxon>
        <taxon>Actinomycetes</taxon>
        <taxon>Micrococcales</taxon>
        <taxon>Dermatophilaceae</taxon>
        <taxon>Mobilicoccus</taxon>
    </lineage>
</organism>
<sequence>MSEYGAQTQPAALPLSTAPTARIQGDGASATVVAPTTPHTPPPWWALEARAALTVVARTPTR</sequence>
<feature type="compositionally biased region" description="Low complexity" evidence="1">
    <location>
        <begin position="10"/>
        <end position="21"/>
    </location>
</feature>
<dbReference type="EMBL" id="BSUO01000001">
    <property type="protein sequence ID" value="GMA39609.1"/>
    <property type="molecule type" value="Genomic_DNA"/>
</dbReference>
<feature type="region of interest" description="Disordered" evidence="1">
    <location>
        <begin position="1"/>
        <end position="26"/>
    </location>
</feature>
<reference evidence="3" key="1">
    <citation type="journal article" date="2019" name="Int. J. Syst. Evol. Microbiol.">
        <title>The Global Catalogue of Microorganisms (GCM) 10K type strain sequencing project: providing services to taxonomists for standard genome sequencing and annotation.</title>
        <authorList>
            <consortium name="The Broad Institute Genomics Platform"/>
            <consortium name="The Broad Institute Genome Sequencing Center for Infectious Disease"/>
            <person name="Wu L."/>
            <person name="Ma J."/>
        </authorList>
    </citation>
    <scope>NUCLEOTIDE SEQUENCE [LARGE SCALE GENOMIC DNA]</scope>
    <source>
        <strain evidence="3">NBRC 113072</strain>
    </source>
</reference>
<comment type="caution">
    <text evidence="2">The sequence shown here is derived from an EMBL/GenBank/DDBJ whole genome shotgun (WGS) entry which is preliminary data.</text>
</comment>
<keyword evidence="3" id="KW-1185">Reference proteome</keyword>
<evidence type="ECO:0000256" key="1">
    <source>
        <dbReference type="SAM" id="MobiDB-lite"/>
    </source>
</evidence>
<evidence type="ECO:0000313" key="3">
    <source>
        <dbReference type="Proteomes" id="UP001157126"/>
    </source>
</evidence>